<feature type="compositionally biased region" description="Gly residues" evidence="1">
    <location>
        <begin position="21"/>
        <end position="30"/>
    </location>
</feature>
<dbReference type="InParanoid" id="F0XQ99"/>
<reference evidence="2 3" key="1">
    <citation type="journal article" date="2011" name="Proc. Natl. Acad. Sci. U.S.A.">
        <title>Genome and transcriptome analyses of the mountain pine beetle-fungal symbiont Grosmannia clavigera, a lodgepole pine pathogen.</title>
        <authorList>
            <person name="DiGuistini S."/>
            <person name="Wang Y."/>
            <person name="Liao N.Y."/>
            <person name="Taylor G."/>
            <person name="Tanguay P."/>
            <person name="Feau N."/>
            <person name="Henrissat B."/>
            <person name="Chan S.K."/>
            <person name="Hesse-Orce U."/>
            <person name="Alamouti S.M."/>
            <person name="Tsui C.K.M."/>
            <person name="Docking R.T."/>
            <person name="Levasseur A."/>
            <person name="Haridas S."/>
            <person name="Robertson G."/>
            <person name="Birol I."/>
            <person name="Holt R.A."/>
            <person name="Marra M.A."/>
            <person name="Hamelin R.C."/>
            <person name="Hirst M."/>
            <person name="Jones S.J.M."/>
            <person name="Bohlmann J."/>
            <person name="Breuil C."/>
        </authorList>
    </citation>
    <scope>NUCLEOTIDE SEQUENCE [LARGE SCALE GENOMIC DNA]</scope>
    <source>
        <strain evidence="3">kw1407 / UAMH 11150</strain>
    </source>
</reference>
<keyword evidence="3" id="KW-1185">Reference proteome</keyword>
<dbReference type="RefSeq" id="XP_014169928.1">
    <property type="nucleotide sequence ID" value="XM_014314453.1"/>
</dbReference>
<evidence type="ECO:0000313" key="2">
    <source>
        <dbReference type="EMBL" id="EFX00446.1"/>
    </source>
</evidence>
<accession>F0XQ99</accession>
<feature type="region of interest" description="Disordered" evidence="1">
    <location>
        <begin position="1"/>
        <end position="65"/>
    </location>
</feature>
<evidence type="ECO:0000313" key="3">
    <source>
        <dbReference type="Proteomes" id="UP000007796"/>
    </source>
</evidence>
<name>F0XQ99_GROCL</name>
<organism evidence="3">
    <name type="scientific">Grosmannia clavigera (strain kw1407 / UAMH 11150)</name>
    <name type="common">Blue stain fungus</name>
    <name type="synonym">Graphiocladiella clavigera</name>
    <dbReference type="NCBI Taxonomy" id="655863"/>
    <lineage>
        <taxon>Eukaryota</taxon>
        <taxon>Fungi</taxon>
        <taxon>Dikarya</taxon>
        <taxon>Ascomycota</taxon>
        <taxon>Pezizomycotina</taxon>
        <taxon>Sordariomycetes</taxon>
        <taxon>Sordariomycetidae</taxon>
        <taxon>Ophiostomatales</taxon>
        <taxon>Ophiostomataceae</taxon>
        <taxon>Leptographium</taxon>
    </lineage>
</organism>
<protein>
    <submittedName>
        <fullName evidence="2">Uncharacterized protein</fullName>
    </submittedName>
</protein>
<proteinExistence type="predicted"/>
<dbReference type="GeneID" id="25980993"/>
<dbReference type="Proteomes" id="UP000007796">
    <property type="component" value="Unassembled WGS sequence"/>
</dbReference>
<dbReference type="EMBL" id="GL629801">
    <property type="protein sequence ID" value="EFX00446.1"/>
    <property type="molecule type" value="Genomic_DNA"/>
</dbReference>
<dbReference type="AlphaFoldDB" id="F0XQ99"/>
<evidence type="ECO:0000256" key="1">
    <source>
        <dbReference type="SAM" id="MobiDB-lite"/>
    </source>
</evidence>
<dbReference type="HOGENOM" id="CLU_1180331_0_0_1"/>
<feature type="compositionally biased region" description="Basic and acidic residues" evidence="1">
    <location>
        <begin position="31"/>
        <end position="51"/>
    </location>
</feature>
<sequence length="235" mass="25330">MQPGGGEEREGAFCPSDGWQTGTGTGMLDGRGGRRAEDERAESSTDGEGERGVSNGETEQTREQPVEIFATCIPTVEAGSDYLWDSGRSHCRQGHQYTCPAIGPAGVKAYRRCEMPSYSRHRVRVRARYEHGPEACPTSAHAHAHEPAAHCRTAQDSLAEVLPAALPALHTTYPVRTQASHSYAADKAAPPPCCSRARHITFFPGRVTGQSGAITARYDCAQIASKQKERALASH</sequence>
<feature type="compositionally biased region" description="Basic and acidic residues" evidence="1">
    <location>
        <begin position="1"/>
        <end position="11"/>
    </location>
</feature>
<gene>
    <name evidence="2" type="ORF">CMQ_7448</name>
</gene>